<dbReference type="STRING" id="267850.ADINL_1677"/>
<evidence type="ECO:0000313" key="2">
    <source>
        <dbReference type="Proteomes" id="UP000027318"/>
    </source>
</evidence>
<reference evidence="1 2" key="1">
    <citation type="journal article" date="2005" name="Int. J. Syst. Evol. Microbiol.">
        <title>Nitrincola lacisaponensis gen. nov., sp. nov., a novel alkaliphilic bacterium isolated from an alkaline, saline lake.</title>
        <authorList>
            <person name="Dimitriu P.A."/>
            <person name="Shukla S.K."/>
            <person name="Conradt J."/>
            <person name="Marquez M.C."/>
            <person name="Ventosa A."/>
            <person name="Maglia A."/>
            <person name="Peyton B.M."/>
            <person name="Pinkart H.C."/>
            <person name="Mormile M.R."/>
        </authorList>
    </citation>
    <scope>NUCLEOTIDE SEQUENCE [LARGE SCALE GENOMIC DNA]</scope>
    <source>
        <strain evidence="1 2">4CA</strain>
    </source>
</reference>
<dbReference type="PANTHER" id="PTHR37526:SF1">
    <property type="entry name" value="PROTEIN TUSB"/>
    <property type="match status" value="1"/>
</dbReference>
<dbReference type="OrthoDB" id="9795117at2"/>
<dbReference type="RefSeq" id="WP_036546273.1">
    <property type="nucleotide sequence ID" value="NZ_JMSZ01000021.1"/>
</dbReference>
<dbReference type="NCBIfam" id="TIGR03011">
    <property type="entry name" value="sulf_tusB_dsrH"/>
    <property type="match status" value="1"/>
</dbReference>
<dbReference type="GO" id="GO:0002143">
    <property type="term" value="P:tRNA wobble position uridine thiolation"/>
    <property type="evidence" value="ECO:0007669"/>
    <property type="project" value="InterPro"/>
</dbReference>
<proteinExistence type="predicted"/>
<dbReference type="EMBL" id="JMSZ01000021">
    <property type="protein sequence ID" value="KDE40040.1"/>
    <property type="molecule type" value="Genomic_DNA"/>
</dbReference>
<dbReference type="Pfam" id="PF04077">
    <property type="entry name" value="DsrH"/>
    <property type="match status" value="1"/>
</dbReference>
<sequence length="95" mass="10462">MSRSLHTLNTPPSDTDTLSHCLMALSEGDELLLIEDAVYFTLPAHRHKLPSGVPIHALAVDLQARGLTNATDISIISDPEFVNLTLHCNRVVSWF</sequence>
<dbReference type="Gene3D" id="3.40.1260.10">
    <property type="entry name" value="DsrEFH-like"/>
    <property type="match status" value="1"/>
</dbReference>
<name>A0A063Y4I8_9GAMM</name>
<dbReference type="Proteomes" id="UP000027318">
    <property type="component" value="Unassembled WGS sequence"/>
</dbReference>
<organism evidence="1 2">
    <name type="scientific">Nitrincola lacisaponensis</name>
    <dbReference type="NCBI Taxonomy" id="267850"/>
    <lineage>
        <taxon>Bacteria</taxon>
        <taxon>Pseudomonadati</taxon>
        <taxon>Pseudomonadota</taxon>
        <taxon>Gammaproteobacteria</taxon>
        <taxon>Oceanospirillales</taxon>
        <taxon>Oceanospirillaceae</taxon>
        <taxon>Nitrincola</taxon>
    </lineage>
</organism>
<evidence type="ECO:0008006" key="3">
    <source>
        <dbReference type="Google" id="ProtNLM"/>
    </source>
</evidence>
<accession>A0A063Y4I8</accession>
<dbReference type="InterPro" id="IPR027396">
    <property type="entry name" value="DsrEFH-like"/>
</dbReference>
<dbReference type="GO" id="GO:1990228">
    <property type="term" value="C:sulfurtransferase complex"/>
    <property type="evidence" value="ECO:0007669"/>
    <property type="project" value="TreeGrafter"/>
</dbReference>
<gene>
    <name evidence="1" type="ORF">ADINL_1677</name>
</gene>
<dbReference type="AlphaFoldDB" id="A0A063Y4I8"/>
<dbReference type="SUPFAM" id="SSF75169">
    <property type="entry name" value="DsrEFH-like"/>
    <property type="match status" value="1"/>
</dbReference>
<comment type="caution">
    <text evidence="1">The sequence shown here is derived from an EMBL/GenBank/DDBJ whole genome shotgun (WGS) entry which is preliminary data.</text>
</comment>
<dbReference type="InterPro" id="IPR007215">
    <property type="entry name" value="Sulphur_relay_TusB/DsrH"/>
</dbReference>
<dbReference type="PANTHER" id="PTHR37526">
    <property type="entry name" value="PROTEIN TUSB"/>
    <property type="match status" value="1"/>
</dbReference>
<evidence type="ECO:0000313" key="1">
    <source>
        <dbReference type="EMBL" id="KDE40040.1"/>
    </source>
</evidence>
<keyword evidence="2" id="KW-1185">Reference proteome</keyword>
<protein>
    <recommendedName>
        <fullName evidence="3">tRNA 5-methylaminomethyl-2-thiouridine synthase TusB</fullName>
    </recommendedName>
</protein>